<sequence>MKIGKRLKEMKIKTIIKLVLFLVIFGGLLYTFLSSDAPGGDVASPGVPPVAEPDTEAPTEEPAPPGENTPPPAVEVDDEELDEVKELQHVYEKKQATIQGHQFLTENNYYELYLKEENLSVILRDKQTGAVMYSTVEEPIGGNESWTNFMKSGIVMEYLVGTNIVVYQADMYSENPEKTVETRADGFTASVDYPDLEIGFDVSVTLTDKGITVDIPKESITESSDQYKISSIYVYPFLGSSLLGEREGYMMIPDGSGALIHLDDNNGKFSQPYSKMIYGENVGIDDPFVLSLFNGMNPFNDTEKILMPVYGMVHTDTEMGYIGIIEEGQYSAKLESYPNGAILPYNWITSKFIYRQVYNQPTSQESGTMVVRQRTRNDFNVKVHFNFVSGDAADYVGLAKEYREYLLENDLLNVTESDFKLRTDFLGAELEDGLLFKKTIPMTTFKQAEEILSDIQANGRDQLMSVFTGWQDGGPYGGLPIRHVAANNALDDDLSLTAFQQSLEDKGIALYLKHDGLRINTEELSNTQLKVMRKFNKRRYEEEVYGNVYDIFHYLHPETSADLLTDLKEDYLDQELSGVMLSGITHTLFSYSEGSKEFDRMTTKNTYQPVVEDYSASLDLVLDQPFSYLWGSTDAFMNTPVQSSNYVFTDEDIPFLSLVLSGTMPLYSEYVNFQANQDEFFLQLVEQGLNPSFLLTAESPQALINTNSSWIYSSQYDRYKETIEHYYDELSAVHDATSGAMIDDYTREGKLTTVTYDNGTIVYVNYADQTLNSGSETIEAMSYKVVTGQ</sequence>
<dbReference type="InterPro" id="IPR043751">
    <property type="entry name" value="DUF5696"/>
</dbReference>
<dbReference type="Pfam" id="PF18952">
    <property type="entry name" value="DUF5696"/>
    <property type="match status" value="1"/>
</dbReference>
<dbReference type="OrthoDB" id="9793135at2"/>
<evidence type="ECO:0000313" key="5">
    <source>
        <dbReference type="Proteomes" id="UP000321773"/>
    </source>
</evidence>
<reference evidence="2 5" key="2">
    <citation type="submission" date="2019-07" db="EMBL/GenBank/DDBJ databases">
        <title>Whole genome shotgun sequence of Halolactibacillus miurensis NBRC 100873.</title>
        <authorList>
            <person name="Hosoyama A."/>
            <person name="Uohara A."/>
            <person name="Ohji S."/>
            <person name="Ichikawa N."/>
        </authorList>
    </citation>
    <scope>NUCLEOTIDE SEQUENCE [LARGE SCALE GENOMIC DNA]</scope>
    <source>
        <strain evidence="2 5">NBRC 100873</strain>
    </source>
</reference>
<evidence type="ECO:0000256" key="1">
    <source>
        <dbReference type="SAM" id="MobiDB-lite"/>
    </source>
</evidence>
<name>A0A1I6S9C3_9BACI</name>
<dbReference type="STRING" id="306541.SAMN05421668_10818"/>
<evidence type="ECO:0000313" key="2">
    <source>
        <dbReference type="EMBL" id="GEM03949.1"/>
    </source>
</evidence>
<protein>
    <submittedName>
        <fullName evidence="3">Uncharacterized protein</fullName>
    </submittedName>
</protein>
<organism evidence="3 4">
    <name type="scientific">Halolactibacillus miurensis</name>
    <dbReference type="NCBI Taxonomy" id="306541"/>
    <lineage>
        <taxon>Bacteria</taxon>
        <taxon>Bacillati</taxon>
        <taxon>Bacillota</taxon>
        <taxon>Bacilli</taxon>
        <taxon>Bacillales</taxon>
        <taxon>Bacillaceae</taxon>
        <taxon>Halolactibacillus</taxon>
    </lineage>
</organism>
<dbReference type="AlphaFoldDB" id="A0A1I6S9C3"/>
<feature type="region of interest" description="Disordered" evidence="1">
    <location>
        <begin position="41"/>
        <end position="73"/>
    </location>
</feature>
<evidence type="ECO:0000313" key="3">
    <source>
        <dbReference type="EMBL" id="SFS73537.1"/>
    </source>
</evidence>
<feature type="compositionally biased region" description="Pro residues" evidence="1">
    <location>
        <begin position="61"/>
        <end position="73"/>
    </location>
</feature>
<dbReference type="EMBL" id="FPAI01000008">
    <property type="protein sequence ID" value="SFS73537.1"/>
    <property type="molecule type" value="Genomic_DNA"/>
</dbReference>
<proteinExistence type="predicted"/>
<dbReference type="EMBL" id="BJWJ01000007">
    <property type="protein sequence ID" value="GEM03949.1"/>
    <property type="molecule type" value="Genomic_DNA"/>
</dbReference>
<reference evidence="3 4" key="1">
    <citation type="submission" date="2016-10" db="EMBL/GenBank/DDBJ databases">
        <authorList>
            <person name="de Groot N.N."/>
        </authorList>
    </citation>
    <scope>NUCLEOTIDE SEQUENCE [LARGE SCALE GENOMIC DNA]</scope>
    <source>
        <strain evidence="3 4">DSM 17074</strain>
    </source>
</reference>
<dbReference type="RefSeq" id="WP_089853669.1">
    <property type="nucleotide sequence ID" value="NZ_BJWJ01000007.1"/>
</dbReference>
<evidence type="ECO:0000313" key="4">
    <source>
        <dbReference type="Proteomes" id="UP000199139"/>
    </source>
</evidence>
<keyword evidence="5" id="KW-1185">Reference proteome</keyword>
<accession>A0A1I6S9C3</accession>
<gene>
    <name evidence="2" type="ORF">HMI01_09370</name>
    <name evidence="3" type="ORF">SAMN05421668_10818</name>
</gene>
<dbReference type="Proteomes" id="UP000321773">
    <property type="component" value="Unassembled WGS sequence"/>
</dbReference>
<dbReference type="Proteomes" id="UP000199139">
    <property type="component" value="Unassembled WGS sequence"/>
</dbReference>